<keyword evidence="1" id="KW-0732">Signal</keyword>
<reference evidence="3" key="2">
    <citation type="submission" date="2021-04" db="EMBL/GenBank/DDBJ databases">
        <authorList>
            <person name="Gilroy R."/>
        </authorList>
    </citation>
    <scope>NUCLEOTIDE SEQUENCE</scope>
    <source>
        <strain evidence="3">CHK193-4272</strain>
    </source>
</reference>
<dbReference type="EMBL" id="DXIE01000016">
    <property type="protein sequence ID" value="HIV61664.1"/>
    <property type="molecule type" value="Genomic_DNA"/>
</dbReference>
<accession>A0A9D1TH74</accession>
<dbReference type="Pfam" id="PF02608">
    <property type="entry name" value="Bmp"/>
    <property type="match status" value="1"/>
</dbReference>
<evidence type="ECO:0000259" key="2">
    <source>
        <dbReference type="Pfam" id="PF02608"/>
    </source>
</evidence>
<protein>
    <submittedName>
        <fullName evidence="3">BMP family ABC transporter substrate-binding protein</fullName>
    </submittedName>
</protein>
<dbReference type="AlphaFoldDB" id="A0A9D1TH74"/>
<proteinExistence type="predicted"/>
<evidence type="ECO:0000256" key="1">
    <source>
        <dbReference type="ARBA" id="ARBA00022729"/>
    </source>
</evidence>
<gene>
    <name evidence="3" type="ORF">H9746_02290</name>
</gene>
<dbReference type="InterPro" id="IPR003760">
    <property type="entry name" value="PnrA-like"/>
</dbReference>
<reference evidence="3" key="1">
    <citation type="journal article" date="2021" name="PeerJ">
        <title>Extensive microbial diversity within the chicken gut microbiome revealed by metagenomics and culture.</title>
        <authorList>
            <person name="Gilroy R."/>
            <person name="Ravi A."/>
            <person name="Getino M."/>
            <person name="Pursley I."/>
            <person name="Horton D.L."/>
            <person name="Alikhan N.F."/>
            <person name="Baker D."/>
            <person name="Gharbi K."/>
            <person name="Hall N."/>
            <person name="Watson M."/>
            <person name="Adriaenssens E.M."/>
            <person name="Foster-Nyarko E."/>
            <person name="Jarju S."/>
            <person name="Secka A."/>
            <person name="Antonio M."/>
            <person name="Oren A."/>
            <person name="Chaudhuri R.R."/>
            <person name="La Ragione R."/>
            <person name="Hildebrand F."/>
            <person name="Pallen M.J."/>
        </authorList>
    </citation>
    <scope>NUCLEOTIDE SEQUENCE</scope>
    <source>
        <strain evidence="3">CHK193-4272</strain>
    </source>
</reference>
<dbReference type="PANTHER" id="PTHR43208">
    <property type="entry name" value="ABC TRANSPORTER SUBSTRATE-BINDING PROTEIN"/>
    <property type="match status" value="1"/>
</dbReference>
<comment type="caution">
    <text evidence="3">The sequence shown here is derived from an EMBL/GenBank/DDBJ whole genome shotgun (WGS) entry which is preliminary data.</text>
</comment>
<dbReference type="Proteomes" id="UP000886808">
    <property type="component" value="Unassembled WGS sequence"/>
</dbReference>
<dbReference type="InterPro" id="IPR052910">
    <property type="entry name" value="ABC-Purine-Binding"/>
</dbReference>
<sequence>MEQEHYKKALKLGQRELRTSMLHGKSGIMAVMPESMENGTLRRESLGLVEIPLDLIAGTCTDGRSNAFSLSFYPLMPEKTEFSSKWINLCKAHLTEGLRDPIKAVEYMGKFYVIEGHKRVSVLKYFGAVSIIGSVTRLYPADSDDINVKIYNEFLQFYNLTGMYIIQFNRLGGYSQLLEVMGFKQDAEWSAELIRDFRTFYSMFSSAFRNQGGDSSQTPEALIAYLRIYDFESSKRKVPSQIEKELEKIKPEIARRIEQSGMTLMLDSESKKSLFSGLISTKLKVAFIYGNLPEDSTWIYAHELGRRDAEAIMNGQISTMVYGDVQTEENAVKAMEQAVENGADVIFAPEPQMVRACVQIAAKYPDVKVLNCSLNTVHNMIRTYYLRMYEAKFLAGALAGSLTPDDRIAYLCGKPTEGSVASINAFARGAEMTNPRAKIYLEWVSDNTEQGVTDEKMFYMDDFDLLPVPTGTPRAVGLYDNTGKKPKNLAIAIGRWGKFYQKLLYRILDGNWKSDAKGSSAISYWWGMDSGVVEVIYSRSLPDGVRQLAELLKEAICSGRIGPFTGTLKDQNGDIKYSDPIPMKPQDILKMDWLAENVIGILPEEEKSEEQDIL</sequence>
<dbReference type="GO" id="GO:0005886">
    <property type="term" value="C:plasma membrane"/>
    <property type="evidence" value="ECO:0007669"/>
    <property type="project" value="InterPro"/>
</dbReference>
<name>A0A9D1TH74_9FIRM</name>
<feature type="domain" description="ABC transporter substrate-binding protein PnrA-like" evidence="2">
    <location>
        <begin position="283"/>
        <end position="445"/>
    </location>
</feature>
<organism evidence="3 4">
    <name type="scientific">Candidatus Butyricicoccus avistercoris</name>
    <dbReference type="NCBI Taxonomy" id="2838518"/>
    <lineage>
        <taxon>Bacteria</taxon>
        <taxon>Bacillati</taxon>
        <taxon>Bacillota</taxon>
        <taxon>Clostridia</taxon>
        <taxon>Eubacteriales</taxon>
        <taxon>Butyricicoccaceae</taxon>
        <taxon>Butyricicoccus</taxon>
    </lineage>
</organism>
<evidence type="ECO:0000313" key="4">
    <source>
        <dbReference type="Proteomes" id="UP000886808"/>
    </source>
</evidence>
<evidence type="ECO:0000313" key="3">
    <source>
        <dbReference type="EMBL" id="HIV61664.1"/>
    </source>
</evidence>
<dbReference type="PANTHER" id="PTHR43208:SF1">
    <property type="entry name" value="ABC TRANSPORTER SUBSTRATE-BINDING PROTEIN"/>
    <property type="match status" value="1"/>
</dbReference>
<dbReference type="Gene3D" id="3.40.50.2300">
    <property type="match status" value="2"/>
</dbReference>